<dbReference type="Proteomes" id="UP000799640">
    <property type="component" value="Unassembled WGS sequence"/>
</dbReference>
<dbReference type="EMBL" id="ML996689">
    <property type="protein sequence ID" value="KAF2403706.1"/>
    <property type="molecule type" value="Genomic_DNA"/>
</dbReference>
<accession>A0A6G1I6F5</accession>
<protein>
    <submittedName>
        <fullName evidence="2">Uncharacterized protein</fullName>
    </submittedName>
</protein>
<feature type="region of interest" description="Disordered" evidence="1">
    <location>
        <begin position="1"/>
        <end position="41"/>
    </location>
</feature>
<gene>
    <name evidence="2" type="ORF">EJ06DRAFT_289529</name>
</gene>
<reference evidence="2" key="1">
    <citation type="journal article" date="2020" name="Stud. Mycol.">
        <title>101 Dothideomycetes genomes: a test case for predicting lifestyles and emergence of pathogens.</title>
        <authorList>
            <person name="Haridas S."/>
            <person name="Albert R."/>
            <person name="Binder M."/>
            <person name="Bloem J."/>
            <person name="Labutti K."/>
            <person name="Salamov A."/>
            <person name="Andreopoulos B."/>
            <person name="Baker S."/>
            <person name="Barry K."/>
            <person name="Bills G."/>
            <person name="Bluhm B."/>
            <person name="Cannon C."/>
            <person name="Castanera R."/>
            <person name="Culley D."/>
            <person name="Daum C."/>
            <person name="Ezra D."/>
            <person name="Gonzalez J."/>
            <person name="Henrissat B."/>
            <person name="Kuo A."/>
            <person name="Liang C."/>
            <person name="Lipzen A."/>
            <person name="Lutzoni F."/>
            <person name="Magnuson J."/>
            <person name="Mondo S."/>
            <person name="Nolan M."/>
            <person name="Ohm R."/>
            <person name="Pangilinan J."/>
            <person name="Park H.-J."/>
            <person name="Ramirez L."/>
            <person name="Alfaro M."/>
            <person name="Sun H."/>
            <person name="Tritt A."/>
            <person name="Yoshinaga Y."/>
            <person name="Zwiers L.-H."/>
            <person name="Turgeon B."/>
            <person name="Goodwin S."/>
            <person name="Spatafora J."/>
            <person name="Crous P."/>
            <person name="Grigoriev I."/>
        </authorList>
    </citation>
    <scope>NUCLEOTIDE SEQUENCE</scope>
    <source>
        <strain evidence="2">CBS 262.69</strain>
    </source>
</reference>
<keyword evidence="3" id="KW-1185">Reference proteome</keyword>
<proteinExistence type="predicted"/>
<dbReference type="AlphaFoldDB" id="A0A6G1I6F5"/>
<evidence type="ECO:0000313" key="2">
    <source>
        <dbReference type="EMBL" id="KAF2403706.1"/>
    </source>
</evidence>
<organism evidence="2 3">
    <name type="scientific">Trichodelitschia bisporula</name>
    <dbReference type="NCBI Taxonomy" id="703511"/>
    <lineage>
        <taxon>Eukaryota</taxon>
        <taxon>Fungi</taxon>
        <taxon>Dikarya</taxon>
        <taxon>Ascomycota</taxon>
        <taxon>Pezizomycotina</taxon>
        <taxon>Dothideomycetes</taxon>
        <taxon>Dothideomycetes incertae sedis</taxon>
        <taxon>Phaeotrichales</taxon>
        <taxon>Phaeotrichaceae</taxon>
        <taxon>Trichodelitschia</taxon>
    </lineage>
</organism>
<evidence type="ECO:0000256" key="1">
    <source>
        <dbReference type="SAM" id="MobiDB-lite"/>
    </source>
</evidence>
<feature type="compositionally biased region" description="Low complexity" evidence="1">
    <location>
        <begin position="81"/>
        <end position="98"/>
    </location>
</feature>
<feature type="region of interest" description="Disordered" evidence="1">
    <location>
        <begin position="61"/>
        <end position="98"/>
    </location>
</feature>
<sequence>MKASHHKADGPQPEPSRNPKRAGKAQYNGGHSPLPNHKHNILGLATTPVYPHVKKCGFNTTLATRNRISPKEEPPPPPPGGLRTPPGSPQFPSSPSLFRSHGLESWDLRCSRRLALLGFNWDMECFSVSRRAAKFSLGTHKNGAKKRR</sequence>
<name>A0A6G1I6F5_9PEZI</name>
<evidence type="ECO:0000313" key="3">
    <source>
        <dbReference type="Proteomes" id="UP000799640"/>
    </source>
</evidence>